<name>A0A6A3WW08_9STRA</name>
<gene>
    <name evidence="1" type="ORF">PF002_g24307</name>
</gene>
<protein>
    <submittedName>
        <fullName evidence="1">Uncharacterized protein</fullName>
    </submittedName>
</protein>
<evidence type="ECO:0000313" key="2">
    <source>
        <dbReference type="Proteomes" id="UP000440367"/>
    </source>
</evidence>
<sequence length="176" mass="19801">MSSPSSEFSEAFVKGGDWKLAAIRNDLPYTTAHCAGVYSGTDPKQRGDVRSSCVKMTHYAIVTDNHIALSGGNISEYQLNTKTNYVSGNLARPEFGKATIEYVHEIPDYSDRVWNINASAIKGCTMFFKRYASSPCSAYYRMRDDNNKLFLIFNSDLEVAFWKCARNRPSFTIDLC</sequence>
<reference evidence="1 2" key="1">
    <citation type="submission" date="2018-08" db="EMBL/GenBank/DDBJ databases">
        <title>Genomic investigation of the strawberry pathogen Phytophthora fragariae indicates pathogenicity is determined by transcriptional variation in three key races.</title>
        <authorList>
            <person name="Adams T.M."/>
            <person name="Armitage A.D."/>
            <person name="Sobczyk M.K."/>
            <person name="Bates H.J."/>
            <person name="Dunwell J.M."/>
            <person name="Nellist C.F."/>
            <person name="Harrison R.J."/>
        </authorList>
    </citation>
    <scope>NUCLEOTIDE SEQUENCE [LARGE SCALE GENOMIC DNA]</scope>
    <source>
        <strain evidence="1 2">BC-1</strain>
    </source>
</reference>
<organism evidence="1 2">
    <name type="scientific">Phytophthora fragariae</name>
    <dbReference type="NCBI Taxonomy" id="53985"/>
    <lineage>
        <taxon>Eukaryota</taxon>
        <taxon>Sar</taxon>
        <taxon>Stramenopiles</taxon>
        <taxon>Oomycota</taxon>
        <taxon>Peronosporomycetes</taxon>
        <taxon>Peronosporales</taxon>
        <taxon>Peronosporaceae</taxon>
        <taxon>Phytophthora</taxon>
    </lineage>
</organism>
<comment type="caution">
    <text evidence="1">The sequence shown here is derived from an EMBL/GenBank/DDBJ whole genome shotgun (WGS) entry which is preliminary data.</text>
</comment>
<evidence type="ECO:0000313" key="1">
    <source>
        <dbReference type="EMBL" id="KAE9192073.1"/>
    </source>
</evidence>
<accession>A0A6A3WW08</accession>
<dbReference type="Proteomes" id="UP000440367">
    <property type="component" value="Unassembled WGS sequence"/>
</dbReference>
<proteinExistence type="predicted"/>
<dbReference type="EMBL" id="QXGD01002200">
    <property type="protein sequence ID" value="KAE9192073.1"/>
    <property type="molecule type" value="Genomic_DNA"/>
</dbReference>
<dbReference type="AlphaFoldDB" id="A0A6A3WW08"/>